<evidence type="ECO:0000313" key="2">
    <source>
        <dbReference type="EMBL" id="KWV47674.1"/>
    </source>
</evidence>
<evidence type="ECO:0000313" key="3">
    <source>
        <dbReference type="Proteomes" id="UP000057737"/>
    </source>
</evidence>
<comment type="caution">
    <text evidence="2">The sequence shown here is derived from an EMBL/GenBank/DDBJ whole genome shotgun (WGS) entry which is preliminary data.</text>
</comment>
<evidence type="ECO:0000259" key="1">
    <source>
        <dbReference type="Pfam" id="PF01370"/>
    </source>
</evidence>
<dbReference type="EMBL" id="LNCU01000113">
    <property type="protein sequence ID" value="KWV47674.1"/>
    <property type="molecule type" value="Genomic_DNA"/>
</dbReference>
<dbReference type="InterPro" id="IPR036291">
    <property type="entry name" value="NAD(P)-bd_dom_sf"/>
</dbReference>
<dbReference type="RefSeq" id="WP_066513735.1">
    <property type="nucleotide sequence ID" value="NZ_LNCU01000113.1"/>
</dbReference>
<dbReference type="Pfam" id="PF01370">
    <property type="entry name" value="Epimerase"/>
    <property type="match status" value="1"/>
</dbReference>
<keyword evidence="3" id="KW-1185">Reference proteome</keyword>
<gene>
    <name evidence="2" type="ORF">AS156_19780</name>
</gene>
<dbReference type="SUPFAM" id="SSF51735">
    <property type="entry name" value="NAD(P)-binding Rossmann-fold domains"/>
    <property type="match status" value="1"/>
</dbReference>
<dbReference type="OrthoDB" id="9787292at2"/>
<dbReference type="PANTHER" id="PTHR48079:SF9">
    <property type="entry name" value="PUTATIVE-RELATED"/>
    <property type="match status" value="1"/>
</dbReference>
<protein>
    <submittedName>
        <fullName evidence="2">NAD-dependent dehydratase</fullName>
    </submittedName>
</protein>
<feature type="domain" description="NAD-dependent epimerase/dehydratase" evidence="1">
    <location>
        <begin position="3"/>
        <end position="215"/>
    </location>
</feature>
<dbReference type="Proteomes" id="UP000057737">
    <property type="component" value="Unassembled WGS sequence"/>
</dbReference>
<dbReference type="InterPro" id="IPR001509">
    <property type="entry name" value="Epimerase_deHydtase"/>
</dbReference>
<name>A0A120FIK6_9BRAD</name>
<dbReference type="AlphaFoldDB" id="A0A120FIK6"/>
<dbReference type="Gene3D" id="3.40.50.720">
    <property type="entry name" value="NAD(P)-binding Rossmann-like Domain"/>
    <property type="match status" value="1"/>
</dbReference>
<dbReference type="InterPro" id="IPR051783">
    <property type="entry name" value="NAD(P)-dependent_oxidoreduct"/>
</dbReference>
<dbReference type="CDD" id="cd05262">
    <property type="entry name" value="SDR_a7"/>
    <property type="match status" value="1"/>
</dbReference>
<reference evidence="2 3" key="1">
    <citation type="submission" date="2015-11" db="EMBL/GenBank/DDBJ databases">
        <title>Draft Genome Sequence of the Strain BR 10303 (Bradyrhizobium sp.) isolated from nodules of Centrolobium paraense.</title>
        <authorList>
            <person name="Zelli J.E."/>
            <person name="Simoes-Araujo J.L."/>
            <person name="Barauna A.C."/>
            <person name="Silva K."/>
        </authorList>
    </citation>
    <scope>NUCLEOTIDE SEQUENCE [LARGE SCALE GENOMIC DNA]</scope>
    <source>
        <strain evidence="2 3">BR 10303</strain>
    </source>
</reference>
<dbReference type="GO" id="GO:0004029">
    <property type="term" value="F:aldehyde dehydrogenase (NAD+) activity"/>
    <property type="evidence" value="ECO:0007669"/>
    <property type="project" value="TreeGrafter"/>
</dbReference>
<sequence>MRVFITGAAGFIGTETTKELIASGHQVVGLARSEANVETLRKLGAEVHRGSLQDLESLRSGATDADGVIHLAFIHDFAKFAENGAIDKAAIAAMGDVLAGTNKPFIVTSGTGLIAPGVLINEDMRRESSPHVPRVSEQAGLAYASRGVRAMTIRLPQVHGADGKAGLITYLLELARKKGTAAYVGEGSERWAAAHRRDVARLYRLALEKGATDGIYHAVGEEGVPMRQVIDVIGRALNVPVVSIKKEEAGDYYGPLAMFAGLDMPASSALTQQRLGWTPTGIGLIADIGQPGYFKV</sequence>
<organism evidence="2 3">
    <name type="scientific">Bradyrhizobium macuxiense</name>
    <dbReference type="NCBI Taxonomy" id="1755647"/>
    <lineage>
        <taxon>Bacteria</taxon>
        <taxon>Pseudomonadati</taxon>
        <taxon>Pseudomonadota</taxon>
        <taxon>Alphaproteobacteria</taxon>
        <taxon>Hyphomicrobiales</taxon>
        <taxon>Nitrobacteraceae</taxon>
        <taxon>Bradyrhizobium</taxon>
    </lineage>
</organism>
<accession>A0A120FIK6</accession>
<proteinExistence type="predicted"/>
<dbReference type="GO" id="GO:0005737">
    <property type="term" value="C:cytoplasm"/>
    <property type="evidence" value="ECO:0007669"/>
    <property type="project" value="TreeGrafter"/>
</dbReference>
<dbReference type="PANTHER" id="PTHR48079">
    <property type="entry name" value="PROTEIN YEEZ"/>
    <property type="match status" value="1"/>
</dbReference>